<reference evidence="12" key="1">
    <citation type="submission" date="2018-09" db="EMBL/GenBank/DDBJ databases">
        <authorList>
            <person name="Tuo L."/>
        </authorList>
    </citation>
    <scope>NUCLEOTIDE SEQUENCE [LARGE SCALE GENOMIC DNA]</scope>
    <source>
        <strain evidence="12">M2BS4Y-1</strain>
    </source>
</reference>
<comment type="function">
    <text evidence="2">Decarboxylates L-threonine-O-3-phosphate to yield (R)-1-amino-2-propanol O-2-phosphate, the precursor for the linkage between the nucleotide loop and the corrin ring in cobalamin.</text>
</comment>
<dbReference type="RefSeq" id="WP_119540896.1">
    <property type="nucleotide sequence ID" value="NZ_QYRN01000008.1"/>
</dbReference>
<dbReference type="SUPFAM" id="SSF53383">
    <property type="entry name" value="PLP-dependent transferases"/>
    <property type="match status" value="1"/>
</dbReference>
<dbReference type="Proteomes" id="UP000265750">
    <property type="component" value="Unassembled WGS sequence"/>
</dbReference>
<keyword evidence="12" id="KW-1185">Reference proteome</keyword>
<feature type="domain" description="Aminotransferase class I/classII large" evidence="10">
    <location>
        <begin position="71"/>
        <end position="329"/>
    </location>
</feature>
<dbReference type="PROSITE" id="PS00105">
    <property type="entry name" value="AA_TRANSFER_CLASS_1"/>
    <property type="match status" value="1"/>
</dbReference>
<evidence type="ECO:0000256" key="4">
    <source>
        <dbReference type="ARBA" id="ARBA00012285"/>
    </source>
</evidence>
<comment type="caution">
    <text evidence="11">The sequence shown here is derived from an EMBL/GenBank/DDBJ whole genome shotgun (WGS) entry which is preliminary data.</text>
</comment>
<dbReference type="InterPro" id="IPR015422">
    <property type="entry name" value="PyrdxlP-dep_Trfase_small"/>
</dbReference>
<evidence type="ECO:0000256" key="7">
    <source>
        <dbReference type="ARBA" id="ARBA00023239"/>
    </source>
</evidence>
<protein>
    <recommendedName>
        <fullName evidence="4">threonine-phosphate decarboxylase</fullName>
        <ecNumber evidence="4">4.1.1.81</ecNumber>
    </recommendedName>
    <alternativeName>
        <fullName evidence="8">L-threonine-O-3-phosphate decarboxylase</fullName>
    </alternativeName>
</protein>
<dbReference type="GO" id="GO:0048472">
    <property type="term" value="F:threonine-phosphate decarboxylase activity"/>
    <property type="evidence" value="ECO:0007669"/>
    <property type="project" value="UniProtKB-EC"/>
</dbReference>
<dbReference type="Gene3D" id="3.90.1150.10">
    <property type="entry name" value="Aspartate Aminotransferase, domain 1"/>
    <property type="match status" value="1"/>
</dbReference>
<evidence type="ECO:0000256" key="1">
    <source>
        <dbReference type="ARBA" id="ARBA00001933"/>
    </source>
</evidence>
<dbReference type="OrthoDB" id="9799304at2"/>
<dbReference type="Gene3D" id="3.40.640.10">
    <property type="entry name" value="Type I PLP-dependent aspartate aminotransferase-like (Major domain)"/>
    <property type="match status" value="1"/>
</dbReference>
<dbReference type="InterPro" id="IPR015421">
    <property type="entry name" value="PyrdxlP-dep_Trfase_major"/>
</dbReference>
<gene>
    <name evidence="11" type="ORF">D3218_14925</name>
</gene>
<comment type="cofactor">
    <cofactor evidence="1">
        <name>pyridoxal 5'-phosphate</name>
        <dbReference type="ChEBI" id="CHEBI:597326"/>
    </cofactor>
</comment>
<dbReference type="NCBIfam" id="TIGR01140">
    <property type="entry name" value="L_thr_O3P_dcar"/>
    <property type="match status" value="1"/>
</dbReference>
<keyword evidence="6" id="KW-0663">Pyridoxal phosphate</keyword>
<name>A0A3A1WP45_9HYPH</name>
<dbReference type="EMBL" id="QYRN01000008">
    <property type="protein sequence ID" value="RIX99071.1"/>
    <property type="molecule type" value="Genomic_DNA"/>
</dbReference>
<evidence type="ECO:0000256" key="3">
    <source>
        <dbReference type="ARBA" id="ARBA00004953"/>
    </source>
</evidence>
<evidence type="ECO:0000259" key="10">
    <source>
        <dbReference type="Pfam" id="PF00155"/>
    </source>
</evidence>
<comment type="pathway">
    <text evidence="3">Cofactor biosynthesis; adenosylcobalamin biosynthesis.</text>
</comment>
<dbReference type="InterPro" id="IPR004839">
    <property type="entry name" value="Aminotransferase_I/II_large"/>
</dbReference>
<dbReference type="InterPro" id="IPR015424">
    <property type="entry name" value="PyrdxlP-dep_Trfase"/>
</dbReference>
<keyword evidence="5" id="KW-0169">Cobalamin biosynthesis</keyword>
<dbReference type="AlphaFoldDB" id="A0A3A1WP45"/>
<evidence type="ECO:0000256" key="8">
    <source>
        <dbReference type="ARBA" id="ARBA00029996"/>
    </source>
</evidence>
<sequence>MSAHLVHGGALDAALARFGGRREDWLDLSTGINPVPPPLPALESELFARLPEAASEARARDAARRHCGAPAGAGVVAAPGSQALISLLPHLLPTGPTAILDPAYAEHARAFQAAGHDVLPLAAPEECPPETRVAVVVNPNNPDGRRFGRAALLALADALAARGGWLLVDEAFMDADPRESLAPDAGRPGLVVLRSFGKFFGLAGLRLGFALTVPDLADRLAERLGPWAVSGPALAVGERLMDDAALVRGLREAIARRAALTRGAIRSSGFVPTGDAALFALVEAPRAHALFEALARRHVLARPFVRRPDWLRLGLVRDEAEAARLADALAGARGDAGA</sequence>
<dbReference type="InterPro" id="IPR004838">
    <property type="entry name" value="NHTrfase_class1_PyrdxlP-BS"/>
</dbReference>
<dbReference type="UniPathway" id="UPA00148"/>
<dbReference type="CDD" id="cd00609">
    <property type="entry name" value="AAT_like"/>
    <property type="match status" value="1"/>
</dbReference>
<organism evidence="11 12">
    <name type="scientific">Aureimonas flava</name>
    <dbReference type="NCBI Taxonomy" id="2320271"/>
    <lineage>
        <taxon>Bacteria</taxon>
        <taxon>Pseudomonadati</taxon>
        <taxon>Pseudomonadota</taxon>
        <taxon>Alphaproteobacteria</taxon>
        <taxon>Hyphomicrobiales</taxon>
        <taxon>Aurantimonadaceae</taxon>
        <taxon>Aureimonas</taxon>
    </lineage>
</organism>
<dbReference type="PANTHER" id="PTHR42885">
    <property type="entry name" value="HISTIDINOL-PHOSPHATE AMINOTRANSFERASE-RELATED"/>
    <property type="match status" value="1"/>
</dbReference>
<evidence type="ECO:0000313" key="11">
    <source>
        <dbReference type="EMBL" id="RIX99071.1"/>
    </source>
</evidence>
<comment type="catalytic activity">
    <reaction evidence="9">
        <text>O-phospho-L-threonine + H(+) = (R)-1-aminopropan-2-yl phosphate + CO2</text>
        <dbReference type="Rhea" id="RHEA:11492"/>
        <dbReference type="ChEBI" id="CHEBI:15378"/>
        <dbReference type="ChEBI" id="CHEBI:16526"/>
        <dbReference type="ChEBI" id="CHEBI:58563"/>
        <dbReference type="ChEBI" id="CHEBI:58675"/>
        <dbReference type="EC" id="4.1.1.81"/>
    </reaction>
</comment>
<accession>A0A3A1WP45</accession>
<evidence type="ECO:0000256" key="6">
    <source>
        <dbReference type="ARBA" id="ARBA00022898"/>
    </source>
</evidence>
<dbReference type="InterPro" id="IPR005860">
    <property type="entry name" value="CobD"/>
</dbReference>
<proteinExistence type="predicted"/>
<evidence type="ECO:0000313" key="12">
    <source>
        <dbReference type="Proteomes" id="UP000265750"/>
    </source>
</evidence>
<dbReference type="Pfam" id="PF00155">
    <property type="entry name" value="Aminotran_1_2"/>
    <property type="match status" value="1"/>
</dbReference>
<evidence type="ECO:0000256" key="9">
    <source>
        <dbReference type="ARBA" id="ARBA00048531"/>
    </source>
</evidence>
<dbReference type="EC" id="4.1.1.81" evidence="4"/>
<dbReference type="GO" id="GO:0009236">
    <property type="term" value="P:cobalamin biosynthetic process"/>
    <property type="evidence" value="ECO:0007669"/>
    <property type="project" value="UniProtKB-UniPathway"/>
</dbReference>
<keyword evidence="7 11" id="KW-0456">Lyase</keyword>
<dbReference type="PANTHER" id="PTHR42885:SF1">
    <property type="entry name" value="THREONINE-PHOSPHATE DECARBOXYLASE"/>
    <property type="match status" value="1"/>
</dbReference>
<evidence type="ECO:0000256" key="2">
    <source>
        <dbReference type="ARBA" id="ARBA00003444"/>
    </source>
</evidence>
<dbReference type="GO" id="GO:0030170">
    <property type="term" value="F:pyridoxal phosphate binding"/>
    <property type="evidence" value="ECO:0007669"/>
    <property type="project" value="InterPro"/>
</dbReference>
<evidence type="ECO:0000256" key="5">
    <source>
        <dbReference type="ARBA" id="ARBA00022573"/>
    </source>
</evidence>